<name>A0ABW3Q361_9BACT</name>
<dbReference type="NCBIfam" id="TIGR00937">
    <property type="entry name" value="2A51"/>
    <property type="match status" value="1"/>
</dbReference>
<dbReference type="EMBL" id="JBHTLP010000008">
    <property type="protein sequence ID" value="MFD1141377.1"/>
    <property type="molecule type" value="Genomic_DNA"/>
</dbReference>
<reference evidence="9" key="1">
    <citation type="journal article" date="2019" name="Int. J. Syst. Evol. Microbiol.">
        <title>The Global Catalogue of Microorganisms (GCM) 10K type strain sequencing project: providing services to taxonomists for standard genome sequencing and annotation.</title>
        <authorList>
            <consortium name="The Broad Institute Genomics Platform"/>
            <consortium name="The Broad Institute Genome Sequencing Center for Infectious Disease"/>
            <person name="Wu L."/>
            <person name="Ma J."/>
        </authorList>
    </citation>
    <scope>NUCLEOTIDE SEQUENCE [LARGE SCALE GENOMIC DNA]</scope>
    <source>
        <strain evidence="9">CCUG 55608</strain>
    </source>
</reference>
<evidence type="ECO:0000256" key="1">
    <source>
        <dbReference type="ARBA" id="ARBA00004651"/>
    </source>
</evidence>
<feature type="transmembrane region" description="Helical" evidence="7">
    <location>
        <begin position="204"/>
        <end position="225"/>
    </location>
</feature>
<dbReference type="InterPro" id="IPR003370">
    <property type="entry name" value="Chromate_transpt"/>
</dbReference>
<feature type="transmembrane region" description="Helical" evidence="7">
    <location>
        <begin position="20"/>
        <end position="44"/>
    </location>
</feature>
<dbReference type="PIRSF" id="PIRSF004810">
    <property type="entry name" value="ChrA"/>
    <property type="match status" value="1"/>
</dbReference>
<comment type="similarity">
    <text evidence="2">Belongs to the chromate ion transporter (CHR) (TC 2.A.51) family.</text>
</comment>
<keyword evidence="6 7" id="KW-0472">Membrane</keyword>
<organism evidence="8 9">
    <name type="scientific">Larkinella insperata</name>
    <dbReference type="NCBI Taxonomy" id="332158"/>
    <lineage>
        <taxon>Bacteria</taxon>
        <taxon>Pseudomonadati</taxon>
        <taxon>Bacteroidota</taxon>
        <taxon>Cytophagia</taxon>
        <taxon>Cytophagales</taxon>
        <taxon>Spirosomataceae</taxon>
        <taxon>Larkinella</taxon>
    </lineage>
</organism>
<evidence type="ECO:0000256" key="4">
    <source>
        <dbReference type="ARBA" id="ARBA00022692"/>
    </source>
</evidence>
<evidence type="ECO:0000256" key="6">
    <source>
        <dbReference type="ARBA" id="ARBA00023136"/>
    </source>
</evidence>
<evidence type="ECO:0000256" key="3">
    <source>
        <dbReference type="ARBA" id="ARBA00022475"/>
    </source>
</evidence>
<comment type="caution">
    <text evidence="8">The sequence shown here is derived from an EMBL/GenBank/DDBJ whole genome shotgun (WGS) entry which is preliminary data.</text>
</comment>
<comment type="subcellular location">
    <subcellularLocation>
        <location evidence="1">Cell membrane</location>
        <topology evidence="1">Multi-pass membrane protein</topology>
    </subcellularLocation>
</comment>
<evidence type="ECO:0000256" key="7">
    <source>
        <dbReference type="SAM" id="Phobius"/>
    </source>
</evidence>
<feature type="transmembrane region" description="Helical" evidence="7">
    <location>
        <begin position="92"/>
        <end position="117"/>
    </location>
</feature>
<sequence>MASYLSTLSPPIAPVRRIRYFIFLKDVLILACTTFGGPQVHLAMMLDRLVTKRRYLTEEELMELNALCQILPGPTSTQTITALGFKIGGPNLAYLTLLVWMLPGVLLMTAVAIGMYYVQQRSISLAFTRFIQPMAVGFLIVAGYRIARKVIHNQMGLVLAIISALTAYAFPSPYITPVVIVAGGLTTAFSYEKQIMMEKTPIRIQWANFFLWLGVLIGAAILGAVTQSLPIRIFENFYRNGSLVFGGGQVLTPMLYNEFVEFKHYLTRQEFLSGLAIVQATPGPTFSFASYIGALSLRSDGWSGQLLGGLMAAAGIFLPGTFFIFFVYRFWNQLKRYRAVRASLEGINATSTGLTIAAAFSLFQPMSDQWPSVLVVVATILLLEYSKIPPYILIICGLFMGFLL</sequence>
<feature type="transmembrane region" description="Helical" evidence="7">
    <location>
        <begin position="237"/>
        <end position="259"/>
    </location>
</feature>
<feature type="transmembrane region" description="Helical" evidence="7">
    <location>
        <begin position="375"/>
        <end position="403"/>
    </location>
</feature>
<dbReference type="Proteomes" id="UP001597116">
    <property type="component" value="Unassembled WGS sequence"/>
</dbReference>
<proteinExistence type="inferred from homology"/>
<dbReference type="Pfam" id="PF02417">
    <property type="entry name" value="Chromate_transp"/>
    <property type="match status" value="2"/>
</dbReference>
<dbReference type="InterPro" id="IPR014047">
    <property type="entry name" value="Chr_Tranpt_l_chain"/>
</dbReference>
<evidence type="ECO:0000313" key="8">
    <source>
        <dbReference type="EMBL" id="MFD1141377.1"/>
    </source>
</evidence>
<gene>
    <name evidence="8" type="primary">chrA</name>
    <name evidence="8" type="ORF">ACFQ4C_09665</name>
</gene>
<feature type="transmembrane region" description="Helical" evidence="7">
    <location>
        <begin position="123"/>
        <end position="144"/>
    </location>
</feature>
<keyword evidence="3" id="KW-1003">Cell membrane</keyword>
<keyword evidence="9" id="KW-1185">Reference proteome</keyword>
<protein>
    <submittedName>
        <fullName evidence="8">Chromate efflux transporter</fullName>
    </submittedName>
</protein>
<dbReference type="RefSeq" id="WP_265991743.1">
    <property type="nucleotide sequence ID" value="NZ_CP110973.1"/>
</dbReference>
<feature type="transmembrane region" description="Helical" evidence="7">
    <location>
        <begin position="306"/>
        <end position="331"/>
    </location>
</feature>
<feature type="transmembrane region" description="Helical" evidence="7">
    <location>
        <begin position="343"/>
        <end position="363"/>
    </location>
</feature>
<feature type="transmembrane region" description="Helical" evidence="7">
    <location>
        <begin position="271"/>
        <end position="294"/>
    </location>
</feature>
<evidence type="ECO:0000256" key="2">
    <source>
        <dbReference type="ARBA" id="ARBA00005262"/>
    </source>
</evidence>
<feature type="transmembrane region" description="Helical" evidence="7">
    <location>
        <begin position="174"/>
        <end position="192"/>
    </location>
</feature>
<keyword evidence="4 7" id="KW-0812">Transmembrane</keyword>
<evidence type="ECO:0000256" key="5">
    <source>
        <dbReference type="ARBA" id="ARBA00022989"/>
    </source>
</evidence>
<dbReference type="PANTHER" id="PTHR33567:SF3">
    <property type="entry name" value="CHROMATE ION TRANSPORTER (EUROFUNG)"/>
    <property type="match status" value="1"/>
</dbReference>
<dbReference type="PANTHER" id="PTHR33567">
    <property type="entry name" value="CHROMATE ION TRANSPORTER (EUROFUNG)"/>
    <property type="match status" value="1"/>
</dbReference>
<accession>A0ABW3Q361</accession>
<keyword evidence="5 7" id="KW-1133">Transmembrane helix</keyword>
<evidence type="ECO:0000313" key="9">
    <source>
        <dbReference type="Proteomes" id="UP001597116"/>
    </source>
</evidence>